<protein>
    <submittedName>
        <fullName evidence="2">Enoyl-CoA hydratase</fullName>
    </submittedName>
</protein>
<dbReference type="InterPro" id="IPR001753">
    <property type="entry name" value="Enoyl-CoA_hydra/iso"/>
</dbReference>
<dbReference type="EMBL" id="BMEQ01000002">
    <property type="protein sequence ID" value="GGG46996.1"/>
    <property type="molecule type" value="Genomic_DNA"/>
</dbReference>
<dbReference type="Pfam" id="PF00378">
    <property type="entry name" value="ECH_1"/>
    <property type="match status" value="1"/>
</dbReference>
<dbReference type="InterPro" id="IPR014748">
    <property type="entry name" value="Enoyl-CoA_hydra_C"/>
</dbReference>
<dbReference type="SUPFAM" id="SSF52096">
    <property type="entry name" value="ClpP/crotonase"/>
    <property type="match status" value="1"/>
</dbReference>
<dbReference type="RefSeq" id="WP_188534409.1">
    <property type="nucleotide sequence ID" value="NZ_BMEQ01000002.1"/>
</dbReference>
<dbReference type="Gene3D" id="1.10.12.10">
    <property type="entry name" value="Lyase 2-enoyl-coa Hydratase, Chain A, domain 2"/>
    <property type="match status" value="1"/>
</dbReference>
<reference evidence="2" key="2">
    <citation type="submission" date="2020-09" db="EMBL/GenBank/DDBJ databases">
        <authorList>
            <person name="Sun Q."/>
            <person name="Zhou Y."/>
        </authorList>
    </citation>
    <scope>NUCLEOTIDE SEQUENCE</scope>
    <source>
        <strain evidence="2">CGMCC 1.12187</strain>
    </source>
</reference>
<evidence type="ECO:0000313" key="2">
    <source>
        <dbReference type="EMBL" id="GGG46996.1"/>
    </source>
</evidence>
<dbReference type="Gene3D" id="3.90.226.10">
    <property type="entry name" value="2-enoyl-CoA Hydratase, Chain A, domain 1"/>
    <property type="match status" value="1"/>
</dbReference>
<dbReference type="AlphaFoldDB" id="A0A917LNH2"/>
<proteinExistence type="inferred from homology"/>
<organism evidence="2 3">
    <name type="scientific">Kocuria dechangensis</name>
    <dbReference type="NCBI Taxonomy" id="1176249"/>
    <lineage>
        <taxon>Bacteria</taxon>
        <taxon>Bacillati</taxon>
        <taxon>Actinomycetota</taxon>
        <taxon>Actinomycetes</taxon>
        <taxon>Micrococcales</taxon>
        <taxon>Micrococcaceae</taxon>
        <taxon>Kocuria</taxon>
    </lineage>
</organism>
<name>A0A917LNH2_9MICC</name>
<dbReference type="PANTHER" id="PTHR43459:SF1">
    <property type="entry name" value="EG:BACN32G11.4 PROTEIN"/>
    <property type="match status" value="1"/>
</dbReference>
<evidence type="ECO:0000313" key="3">
    <source>
        <dbReference type="Proteomes" id="UP000638848"/>
    </source>
</evidence>
<reference evidence="2" key="1">
    <citation type="journal article" date="2014" name="Int. J. Syst. Evol. Microbiol.">
        <title>Complete genome sequence of Corynebacterium casei LMG S-19264T (=DSM 44701T), isolated from a smear-ripened cheese.</title>
        <authorList>
            <consortium name="US DOE Joint Genome Institute (JGI-PGF)"/>
            <person name="Walter F."/>
            <person name="Albersmeier A."/>
            <person name="Kalinowski J."/>
            <person name="Ruckert C."/>
        </authorList>
    </citation>
    <scope>NUCLEOTIDE SEQUENCE</scope>
    <source>
        <strain evidence="2">CGMCC 1.12187</strain>
    </source>
</reference>
<dbReference type="InterPro" id="IPR029045">
    <property type="entry name" value="ClpP/crotonase-like_dom_sf"/>
</dbReference>
<dbReference type="GO" id="GO:0003824">
    <property type="term" value="F:catalytic activity"/>
    <property type="evidence" value="ECO:0007669"/>
    <property type="project" value="UniProtKB-ARBA"/>
</dbReference>
<accession>A0A917LNH2</accession>
<sequence length="268" mass="27372">MPDLLPCSPPPAPPRVRIDRVGAVAVVTIEDPSRRNVLGAELRRRLRTALAELAADRTAGAVVITGAGACFSGGGDLAAMPPSGPEEAAARMADVAALVQELASMSKPVVAAVAGPAAGVAVGLVCCCDVVVAGEGARFLLPFTRLGLMPDGGLVHSLAQRVGPARARTLLLEAAPVDARTALGMGLADRVVADADVLDAAVARAAELATRAPLAVAAVKRGLREASESLEDALALERAHQPQLFGTADFLEGKQSFFTKRAPVFSGH</sequence>
<keyword evidence="3" id="KW-1185">Reference proteome</keyword>
<dbReference type="Proteomes" id="UP000638848">
    <property type="component" value="Unassembled WGS sequence"/>
</dbReference>
<dbReference type="PANTHER" id="PTHR43459">
    <property type="entry name" value="ENOYL-COA HYDRATASE"/>
    <property type="match status" value="1"/>
</dbReference>
<comment type="similarity">
    <text evidence="1">Belongs to the enoyl-CoA hydratase/isomerase family.</text>
</comment>
<comment type="caution">
    <text evidence="2">The sequence shown here is derived from an EMBL/GenBank/DDBJ whole genome shotgun (WGS) entry which is preliminary data.</text>
</comment>
<gene>
    <name evidence="2" type="ORF">GCM10011374_06740</name>
</gene>
<evidence type="ECO:0000256" key="1">
    <source>
        <dbReference type="ARBA" id="ARBA00005254"/>
    </source>
</evidence>
<dbReference type="CDD" id="cd06558">
    <property type="entry name" value="crotonase-like"/>
    <property type="match status" value="1"/>
</dbReference>